<accession>D2QX40</accession>
<protein>
    <submittedName>
        <fullName evidence="2">Uncharacterized protein</fullName>
    </submittedName>
</protein>
<keyword evidence="3" id="KW-1185">Reference proteome</keyword>
<evidence type="ECO:0000313" key="3">
    <source>
        <dbReference type="Proteomes" id="UP000001887"/>
    </source>
</evidence>
<dbReference type="HOGENOM" id="CLU_1561483_0_0_0"/>
<dbReference type="STRING" id="530564.Psta_3216"/>
<organism evidence="2 3">
    <name type="scientific">Pirellula staleyi (strain ATCC 27377 / DSM 6068 / ICPB 4128)</name>
    <name type="common">Pirella staleyi</name>
    <dbReference type="NCBI Taxonomy" id="530564"/>
    <lineage>
        <taxon>Bacteria</taxon>
        <taxon>Pseudomonadati</taxon>
        <taxon>Planctomycetota</taxon>
        <taxon>Planctomycetia</taxon>
        <taxon>Pirellulales</taxon>
        <taxon>Pirellulaceae</taxon>
        <taxon>Pirellula</taxon>
    </lineage>
</organism>
<feature type="chain" id="PRO_5003036052" evidence="1">
    <location>
        <begin position="36"/>
        <end position="171"/>
    </location>
</feature>
<name>D2QX40_PIRSD</name>
<evidence type="ECO:0000313" key="2">
    <source>
        <dbReference type="EMBL" id="ADB17880.1"/>
    </source>
</evidence>
<dbReference type="OrthoDB" id="267431at2"/>
<dbReference type="Proteomes" id="UP000001887">
    <property type="component" value="Chromosome"/>
</dbReference>
<sequence length="171" mass="17955" precursor="true">MSTGCQKLFSKCSKWVIAAALVAVLMASSAATASAAWGDCYLPYGNPYGYGYGYGYQYGVGPSYVPTPPYFAIHPPVYYSHVINRRSYGSSPFAYPGTYSESAPAVAAAVAPPAEPLWITNPYFKGKTEAAVEAPAAEAPAAEPAAADPAAETSGIIRNMPVAAIRNPFVR</sequence>
<dbReference type="AlphaFoldDB" id="D2QX40"/>
<evidence type="ECO:0000256" key="1">
    <source>
        <dbReference type="SAM" id="SignalP"/>
    </source>
</evidence>
<feature type="signal peptide" evidence="1">
    <location>
        <begin position="1"/>
        <end position="35"/>
    </location>
</feature>
<proteinExistence type="predicted"/>
<gene>
    <name evidence="2" type="ordered locus">Psta_3216</name>
</gene>
<reference evidence="2 3" key="1">
    <citation type="journal article" date="2009" name="Stand. Genomic Sci.">
        <title>Complete genome sequence of Pirellula staleyi type strain (ATCC 27377).</title>
        <authorList>
            <person name="Clum A."/>
            <person name="Tindall B.J."/>
            <person name="Sikorski J."/>
            <person name="Ivanova N."/>
            <person name="Mavrommatis K."/>
            <person name="Lucas S."/>
            <person name="Glavina del Rio T."/>
            <person name="Nolan M."/>
            <person name="Chen F."/>
            <person name="Tice H."/>
            <person name="Pitluck S."/>
            <person name="Cheng J.F."/>
            <person name="Chertkov O."/>
            <person name="Brettin T."/>
            <person name="Han C."/>
            <person name="Detter J.C."/>
            <person name="Kuske C."/>
            <person name="Bruce D."/>
            <person name="Goodwin L."/>
            <person name="Ovchinikova G."/>
            <person name="Pati A."/>
            <person name="Mikhailova N."/>
            <person name="Chen A."/>
            <person name="Palaniappan K."/>
            <person name="Land M."/>
            <person name="Hauser L."/>
            <person name="Chang Y.J."/>
            <person name="Jeffries C.D."/>
            <person name="Chain P."/>
            <person name="Rohde M."/>
            <person name="Goker M."/>
            <person name="Bristow J."/>
            <person name="Eisen J.A."/>
            <person name="Markowitz V."/>
            <person name="Hugenholtz P."/>
            <person name="Kyrpides N.C."/>
            <person name="Klenk H.P."/>
            <person name="Lapidus A."/>
        </authorList>
    </citation>
    <scope>NUCLEOTIDE SEQUENCE [LARGE SCALE GENOMIC DNA]</scope>
    <source>
        <strain evidence="3">ATCC 27377 / DSM 6068 / ICPB 4128</strain>
    </source>
</reference>
<dbReference type="EMBL" id="CP001848">
    <property type="protein sequence ID" value="ADB17880.1"/>
    <property type="molecule type" value="Genomic_DNA"/>
</dbReference>
<keyword evidence="1" id="KW-0732">Signal</keyword>
<dbReference type="KEGG" id="psl:Psta_3216"/>
<dbReference type="eggNOG" id="ENOG502ZQAI">
    <property type="taxonomic scope" value="Bacteria"/>
</dbReference>